<dbReference type="Gene3D" id="1.10.443.10">
    <property type="entry name" value="Intergrase catalytic core"/>
    <property type="match status" value="1"/>
</dbReference>
<sequence length="507" mass="56372">MEEETGSTDPPQQTQRTTLSQEQLSSILAAISNANAAPAHVKTTAAPPFTFRRKGFQYQYDFNCKLIDLLETAAGKGTAEAAEEIKLAKERLVERNDTLKIGDESPEPGHLRPASTESLNVPPWMWRHFDLGPLVTSSDQREAPKTRSEERKRSDDSHRIEDVRVDVTSVEQSLTGRENAPKEKESKEEVVRLVETGAAEEVQLERNNNRTNSLHVATGGTLASASHVVNEALRKTNKELVTVTAEAQGARKNLEERWPMSQAERSEAEAWKSSAPDPNVREQRPWTPSVARSFGTEMTFDNRFLNYFLGEIQPHEASLQKAIASAASRTKPTVQNRTKLPFEHYRRISEALALRWDDVQLDKPDGEGSLQIRRSKTDQEGKGVNLPIKLEKEEFRVVTRFKLVNGAGFIFLSASTKTPITYSTACKELKLLLHKAGLENFNYTSHAFRGGAATAALESGVDGTEVMRAGRWKSTSAFGCYIGRKPIKKSTDGEHANLGDEDGSRKN</sequence>
<protein>
    <recommendedName>
        <fullName evidence="3">Tyr recombinase domain-containing protein</fullName>
    </recommendedName>
</protein>
<dbReference type="OrthoDB" id="5870942at2759"/>
<evidence type="ECO:0000256" key="1">
    <source>
        <dbReference type="ARBA" id="ARBA00023172"/>
    </source>
</evidence>
<dbReference type="Pfam" id="PF00589">
    <property type="entry name" value="Phage_integrase"/>
    <property type="match status" value="1"/>
</dbReference>
<dbReference type="PANTHER" id="PTHR34605:SF4">
    <property type="entry name" value="DNA ADENINE METHYLTRANSFERASE"/>
    <property type="match status" value="1"/>
</dbReference>
<dbReference type="SUPFAM" id="SSF56349">
    <property type="entry name" value="DNA breaking-rejoining enzymes"/>
    <property type="match status" value="1"/>
</dbReference>
<feature type="compositionally biased region" description="Basic and acidic residues" evidence="2">
    <location>
        <begin position="179"/>
        <end position="188"/>
    </location>
</feature>
<evidence type="ECO:0000313" key="4">
    <source>
        <dbReference type="EMBL" id="CAD6191652.1"/>
    </source>
</evidence>
<dbReference type="EMBL" id="CAJGYM010000022">
    <property type="protein sequence ID" value="CAD6191652.1"/>
    <property type="molecule type" value="Genomic_DNA"/>
</dbReference>
<dbReference type="GO" id="GO:0015074">
    <property type="term" value="P:DNA integration"/>
    <property type="evidence" value="ECO:0007669"/>
    <property type="project" value="InterPro"/>
</dbReference>
<feature type="region of interest" description="Disordered" evidence="2">
    <location>
        <begin position="258"/>
        <end position="285"/>
    </location>
</feature>
<comment type="caution">
    <text evidence="4">The sequence shown here is derived from an EMBL/GenBank/DDBJ whole genome shotgun (WGS) entry which is preliminary data.</text>
</comment>
<reference evidence="4" key="1">
    <citation type="submission" date="2020-10" db="EMBL/GenBank/DDBJ databases">
        <authorList>
            <person name="Kikuchi T."/>
        </authorList>
    </citation>
    <scope>NUCLEOTIDE SEQUENCE</scope>
    <source>
        <strain evidence="4">NKZ352</strain>
    </source>
</reference>
<dbReference type="InterPro" id="IPR011010">
    <property type="entry name" value="DNA_brk_join_enz"/>
</dbReference>
<dbReference type="Proteomes" id="UP000835052">
    <property type="component" value="Unassembled WGS sequence"/>
</dbReference>
<gene>
    <name evidence="4" type="ORF">CAUJ_LOCUS7571</name>
</gene>
<evidence type="ECO:0000313" key="5">
    <source>
        <dbReference type="Proteomes" id="UP000835052"/>
    </source>
</evidence>
<dbReference type="InterPro" id="IPR002104">
    <property type="entry name" value="Integrase_catalytic"/>
</dbReference>
<name>A0A8S1H963_9PELO</name>
<feature type="compositionally biased region" description="Basic and acidic residues" evidence="2">
    <location>
        <begin position="99"/>
        <end position="110"/>
    </location>
</feature>
<dbReference type="GO" id="GO:0006310">
    <property type="term" value="P:DNA recombination"/>
    <property type="evidence" value="ECO:0007669"/>
    <property type="project" value="UniProtKB-KW"/>
</dbReference>
<feature type="domain" description="Tyr recombinase" evidence="3">
    <location>
        <begin position="308"/>
        <end position="496"/>
    </location>
</feature>
<feature type="region of interest" description="Disordered" evidence="2">
    <location>
        <begin position="135"/>
        <end position="188"/>
    </location>
</feature>
<keyword evidence="5" id="KW-1185">Reference proteome</keyword>
<dbReference type="PANTHER" id="PTHR34605">
    <property type="entry name" value="PHAGE_INTEGRASE DOMAIN-CONTAINING PROTEIN"/>
    <property type="match status" value="1"/>
</dbReference>
<accession>A0A8S1H963</accession>
<feature type="compositionally biased region" description="Basic and acidic residues" evidence="2">
    <location>
        <begin position="258"/>
        <end position="270"/>
    </location>
</feature>
<dbReference type="InterPro" id="IPR013762">
    <property type="entry name" value="Integrase-like_cat_sf"/>
</dbReference>
<feature type="region of interest" description="Disordered" evidence="2">
    <location>
        <begin position="99"/>
        <end position="118"/>
    </location>
</feature>
<dbReference type="PROSITE" id="PS51898">
    <property type="entry name" value="TYR_RECOMBINASE"/>
    <property type="match status" value="1"/>
</dbReference>
<dbReference type="AlphaFoldDB" id="A0A8S1H963"/>
<evidence type="ECO:0000259" key="3">
    <source>
        <dbReference type="PROSITE" id="PS51898"/>
    </source>
</evidence>
<dbReference type="GO" id="GO:0003677">
    <property type="term" value="F:DNA binding"/>
    <property type="evidence" value="ECO:0007669"/>
    <property type="project" value="InterPro"/>
</dbReference>
<keyword evidence="1" id="KW-0233">DNA recombination</keyword>
<organism evidence="4 5">
    <name type="scientific">Caenorhabditis auriculariae</name>
    <dbReference type="NCBI Taxonomy" id="2777116"/>
    <lineage>
        <taxon>Eukaryota</taxon>
        <taxon>Metazoa</taxon>
        <taxon>Ecdysozoa</taxon>
        <taxon>Nematoda</taxon>
        <taxon>Chromadorea</taxon>
        <taxon>Rhabditida</taxon>
        <taxon>Rhabditina</taxon>
        <taxon>Rhabditomorpha</taxon>
        <taxon>Rhabditoidea</taxon>
        <taxon>Rhabditidae</taxon>
        <taxon>Peloderinae</taxon>
        <taxon>Caenorhabditis</taxon>
    </lineage>
</organism>
<dbReference type="InterPro" id="IPR052925">
    <property type="entry name" value="Phage_Integrase-like_Recomb"/>
</dbReference>
<feature type="compositionally biased region" description="Basic and acidic residues" evidence="2">
    <location>
        <begin position="139"/>
        <end position="165"/>
    </location>
</feature>
<feature type="compositionally biased region" description="Polar residues" evidence="2">
    <location>
        <begin position="7"/>
        <end position="21"/>
    </location>
</feature>
<proteinExistence type="predicted"/>
<evidence type="ECO:0000256" key="2">
    <source>
        <dbReference type="SAM" id="MobiDB-lite"/>
    </source>
</evidence>
<feature type="region of interest" description="Disordered" evidence="2">
    <location>
        <begin position="1"/>
        <end position="21"/>
    </location>
</feature>